<keyword evidence="1" id="KW-0812">Transmembrane</keyword>
<dbReference type="Proteomes" id="UP000219612">
    <property type="component" value="Unassembled WGS sequence"/>
</dbReference>
<feature type="transmembrane region" description="Helical" evidence="1">
    <location>
        <begin position="65"/>
        <end position="82"/>
    </location>
</feature>
<reference evidence="2 3" key="1">
    <citation type="submission" date="2017-09" db="EMBL/GenBank/DDBJ databases">
        <authorList>
            <person name="Ehlers B."/>
            <person name="Leendertz F.H."/>
        </authorList>
    </citation>
    <scope>NUCLEOTIDE SEQUENCE [LARGE SCALE GENOMIC DNA]</scope>
    <source>
        <strain evidence="2 3">CGMCC 4.6857</strain>
    </source>
</reference>
<dbReference type="AlphaFoldDB" id="A0A285GQ17"/>
<sequence>MEPPSRDPRFDAIVARLLAEDPSFGATTGAPFRWKSLAGVLLVIGAGLVWVALSVLMVVWQWSGVMVAVPSVVVGILVAALLNRRHRARPRSQAHEHPE</sequence>
<evidence type="ECO:0000256" key="1">
    <source>
        <dbReference type="SAM" id="Phobius"/>
    </source>
</evidence>
<dbReference type="RefSeq" id="WP_097319100.1">
    <property type="nucleotide sequence ID" value="NZ_OBDY01000002.1"/>
</dbReference>
<dbReference type="EMBL" id="OBDY01000002">
    <property type="protein sequence ID" value="SNY25538.1"/>
    <property type="molecule type" value="Genomic_DNA"/>
</dbReference>
<feature type="transmembrane region" description="Helical" evidence="1">
    <location>
        <begin position="37"/>
        <end position="59"/>
    </location>
</feature>
<name>A0A285GQ17_9ACTN</name>
<accession>A0A285GQ17</accession>
<proteinExistence type="predicted"/>
<gene>
    <name evidence="2" type="ORF">SAMN05421748_102359</name>
</gene>
<evidence type="ECO:0000313" key="2">
    <source>
        <dbReference type="EMBL" id="SNY25538.1"/>
    </source>
</evidence>
<keyword evidence="1" id="KW-0472">Membrane</keyword>
<evidence type="ECO:0000313" key="3">
    <source>
        <dbReference type="Proteomes" id="UP000219612"/>
    </source>
</evidence>
<evidence type="ECO:0008006" key="4">
    <source>
        <dbReference type="Google" id="ProtNLM"/>
    </source>
</evidence>
<keyword evidence="1" id="KW-1133">Transmembrane helix</keyword>
<keyword evidence="3" id="KW-1185">Reference proteome</keyword>
<protein>
    <recommendedName>
        <fullName evidence="4">DUF3040 domain-containing protein</fullName>
    </recommendedName>
</protein>
<organism evidence="2 3">
    <name type="scientific">Paractinoplanes atraurantiacus</name>
    <dbReference type="NCBI Taxonomy" id="1036182"/>
    <lineage>
        <taxon>Bacteria</taxon>
        <taxon>Bacillati</taxon>
        <taxon>Actinomycetota</taxon>
        <taxon>Actinomycetes</taxon>
        <taxon>Micromonosporales</taxon>
        <taxon>Micromonosporaceae</taxon>
        <taxon>Paractinoplanes</taxon>
    </lineage>
</organism>